<dbReference type="AlphaFoldDB" id="A0A931I610"/>
<organism evidence="1 2">
    <name type="scientific">Methylobrevis albus</name>
    <dbReference type="NCBI Taxonomy" id="2793297"/>
    <lineage>
        <taxon>Bacteria</taxon>
        <taxon>Pseudomonadati</taxon>
        <taxon>Pseudomonadota</taxon>
        <taxon>Alphaproteobacteria</taxon>
        <taxon>Hyphomicrobiales</taxon>
        <taxon>Pleomorphomonadaceae</taxon>
        <taxon>Methylobrevis</taxon>
    </lineage>
</organism>
<comment type="caution">
    <text evidence="1">The sequence shown here is derived from an EMBL/GenBank/DDBJ whole genome shotgun (WGS) entry which is preliminary data.</text>
</comment>
<proteinExistence type="predicted"/>
<keyword evidence="2" id="KW-1185">Reference proteome</keyword>
<gene>
    <name evidence="1" type="ORF">I5731_16740</name>
</gene>
<dbReference type="EMBL" id="JADZLT010000054">
    <property type="protein sequence ID" value="MBH0239473.1"/>
    <property type="molecule type" value="Genomic_DNA"/>
</dbReference>
<dbReference type="RefSeq" id="WP_197312546.1">
    <property type="nucleotide sequence ID" value="NZ_JADZLT010000054.1"/>
</dbReference>
<accession>A0A931I610</accession>
<name>A0A931I610_9HYPH</name>
<reference evidence="1" key="1">
    <citation type="submission" date="2020-12" db="EMBL/GenBank/DDBJ databases">
        <title>Methylobrevis albus sp. nov., isolated from fresh water lack sediment.</title>
        <authorList>
            <person name="Zou Q."/>
        </authorList>
    </citation>
    <scope>NUCLEOTIDE SEQUENCE</scope>
    <source>
        <strain evidence="1">L22</strain>
    </source>
</reference>
<dbReference type="Proteomes" id="UP000631694">
    <property type="component" value="Unassembled WGS sequence"/>
</dbReference>
<evidence type="ECO:0000313" key="1">
    <source>
        <dbReference type="EMBL" id="MBH0239473.1"/>
    </source>
</evidence>
<protein>
    <submittedName>
        <fullName evidence="1">Uncharacterized protein</fullName>
    </submittedName>
</protein>
<sequence>MKAKETIIAWTPNTEHYNSYATKGLVKVGPLIADGMPDWTSGYRMTGGAAYINIRSIEGWQAKAMVLTEFVTIVVRDLVDPAVAHRAFIEIDEYAEIIAEDIEGAR</sequence>
<evidence type="ECO:0000313" key="2">
    <source>
        <dbReference type="Proteomes" id="UP000631694"/>
    </source>
</evidence>